<feature type="transmembrane region" description="Helical" evidence="13">
    <location>
        <begin position="233"/>
        <end position="254"/>
    </location>
</feature>
<keyword evidence="9" id="KW-1015">Disulfide bond</keyword>
<dbReference type="GO" id="GO:0004930">
    <property type="term" value="F:G protein-coupled receptor activity"/>
    <property type="evidence" value="ECO:0007669"/>
    <property type="project" value="UniProtKB-KW"/>
</dbReference>
<dbReference type="InterPro" id="IPR000725">
    <property type="entry name" value="Olfact_rcpt"/>
</dbReference>
<dbReference type="GO" id="GO:0004984">
    <property type="term" value="F:olfactory receptor activity"/>
    <property type="evidence" value="ECO:0007669"/>
    <property type="project" value="InterPro"/>
</dbReference>
<evidence type="ECO:0000256" key="2">
    <source>
        <dbReference type="ARBA" id="ARBA00022475"/>
    </source>
</evidence>
<dbReference type="InterPro" id="IPR000276">
    <property type="entry name" value="GPCR_Rhodpsn"/>
</dbReference>
<dbReference type="AlphaFoldDB" id="A0AAW0PSE3"/>
<dbReference type="PRINTS" id="PR00245">
    <property type="entry name" value="OLFACTORYR"/>
</dbReference>
<comment type="subcellular location">
    <subcellularLocation>
        <location evidence="1">Cell membrane</location>
        <topology evidence="1">Multi-pass membrane protein</topology>
    </subcellularLocation>
</comment>
<evidence type="ECO:0000259" key="14">
    <source>
        <dbReference type="PROSITE" id="PS50262"/>
    </source>
</evidence>
<dbReference type="EMBL" id="JBBPFD010000004">
    <property type="protein sequence ID" value="KAK7929569.1"/>
    <property type="molecule type" value="Genomic_DNA"/>
</dbReference>
<evidence type="ECO:0000256" key="6">
    <source>
        <dbReference type="ARBA" id="ARBA00022989"/>
    </source>
</evidence>
<feature type="transmembrane region" description="Helical" evidence="13">
    <location>
        <begin position="95"/>
        <end position="117"/>
    </location>
</feature>
<comment type="caution">
    <text evidence="15">The sequence shown here is derived from an EMBL/GenBank/DDBJ whole genome shotgun (WGS) entry which is preliminary data.</text>
</comment>
<keyword evidence="8 13" id="KW-0472">Membrane</keyword>
<evidence type="ECO:0000256" key="3">
    <source>
        <dbReference type="ARBA" id="ARBA00022606"/>
    </source>
</evidence>
<dbReference type="PROSITE" id="PS50262">
    <property type="entry name" value="G_PROTEIN_RECEP_F1_2"/>
    <property type="match status" value="1"/>
</dbReference>
<dbReference type="InterPro" id="IPR017452">
    <property type="entry name" value="GPCR_Rhodpsn_7TM"/>
</dbReference>
<feature type="transmembrane region" description="Helical" evidence="13">
    <location>
        <begin position="266"/>
        <end position="287"/>
    </location>
</feature>
<feature type="transmembrane region" description="Helical" evidence="13">
    <location>
        <begin position="55"/>
        <end position="75"/>
    </location>
</feature>
<dbReference type="Proteomes" id="UP001460270">
    <property type="component" value="Unassembled WGS sequence"/>
</dbReference>
<dbReference type="PANTHER" id="PTHR26451">
    <property type="entry name" value="G_PROTEIN_RECEP_F1_2 DOMAIN-CONTAINING PROTEIN"/>
    <property type="match status" value="1"/>
</dbReference>
<evidence type="ECO:0000313" key="15">
    <source>
        <dbReference type="EMBL" id="KAK7929569.1"/>
    </source>
</evidence>
<dbReference type="PROSITE" id="PS00237">
    <property type="entry name" value="G_PROTEIN_RECEP_F1_1"/>
    <property type="match status" value="1"/>
</dbReference>
<evidence type="ECO:0000256" key="7">
    <source>
        <dbReference type="ARBA" id="ARBA00023040"/>
    </source>
</evidence>
<keyword evidence="6 13" id="KW-1133">Transmembrane helix</keyword>
<dbReference type="Pfam" id="PF13853">
    <property type="entry name" value="7tm_4"/>
    <property type="match status" value="1"/>
</dbReference>
<name>A0AAW0PSE3_9GOBI</name>
<feature type="transmembrane region" description="Helical" evidence="13">
    <location>
        <begin position="23"/>
        <end position="48"/>
    </location>
</feature>
<keyword evidence="7" id="KW-0297">G-protein coupled receptor</keyword>
<gene>
    <name evidence="15" type="ORF">WMY93_005964</name>
</gene>
<proteinExistence type="predicted"/>
<evidence type="ECO:0000256" key="1">
    <source>
        <dbReference type="ARBA" id="ARBA00004651"/>
    </source>
</evidence>
<dbReference type="Gene3D" id="1.20.1070.10">
    <property type="entry name" value="Rhodopsin 7-helix transmembrane proteins"/>
    <property type="match status" value="1"/>
</dbReference>
<dbReference type="GO" id="GO:0005886">
    <property type="term" value="C:plasma membrane"/>
    <property type="evidence" value="ECO:0007669"/>
    <property type="project" value="UniProtKB-SubCell"/>
</dbReference>
<keyword evidence="16" id="KW-1185">Reference proteome</keyword>
<accession>A0AAW0PSE3</accession>
<feature type="domain" description="G-protein coupled receptors family 1 profile" evidence="14">
    <location>
        <begin position="38"/>
        <end position="287"/>
    </location>
</feature>
<keyword evidence="2" id="KW-1003">Cell membrane</keyword>
<keyword evidence="11" id="KW-0325">Glycoprotein</keyword>
<evidence type="ECO:0000256" key="10">
    <source>
        <dbReference type="ARBA" id="ARBA00023170"/>
    </source>
</evidence>
<organism evidence="15 16">
    <name type="scientific">Mugilogobius chulae</name>
    <name type="common">yellowstripe goby</name>
    <dbReference type="NCBI Taxonomy" id="88201"/>
    <lineage>
        <taxon>Eukaryota</taxon>
        <taxon>Metazoa</taxon>
        <taxon>Chordata</taxon>
        <taxon>Craniata</taxon>
        <taxon>Vertebrata</taxon>
        <taxon>Euteleostomi</taxon>
        <taxon>Actinopterygii</taxon>
        <taxon>Neopterygii</taxon>
        <taxon>Teleostei</taxon>
        <taxon>Neoteleostei</taxon>
        <taxon>Acanthomorphata</taxon>
        <taxon>Gobiaria</taxon>
        <taxon>Gobiiformes</taxon>
        <taxon>Gobioidei</taxon>
        <taxon>Gobiidae</taxon>
        <taxon>Gobionellinae</taxon>
        <taxon>Mugilogobius</taxon>
    </lineage>
</organism>
<dbReference type="PANTHER" id="PTHR26451:SF871">
    <property type="entry name" value="ODORANT RECEPTOR-RELATED"/>
    <property type="match status" value="1"/>
</dbReference>
<sequence>MENVSSFVFELSRLNDSLETRQIYFGFALTTYAVTVFFNLTLVITIVWEKTLHQPMYVFIANICINGICGASSFYPKLLFDLLSDSSVISYTGCLVQMCGIYSYIFCEFTSLTVMAYDRYNAICRPLQYHAIMTPGAVGRFIALAWFMSIVETVIGAILTTRLPLCGNRLAKFFCTNWEVVKLSCIDNTINNIYGLVLMVLHVSQTLFILVSYVGLVRAALSSRANRTKFVQTCLPHLVALLAFTVSICFDTLFSRYSQIVPGREALHYALASEFIIVPPLLNPLIYGIKMQQIREPITRHFSREARG</sequence>
<dbReference type="FunFam" id="1.20.1070.10:FF:000024">
    <property type="entry name" value="Olfactory receptor"/>
    <property type="match status" value="1"/>
</dbReference>
<feature type="transmembrane region" description="Helical" evidence="13">
    <location>
        <begin position="138"/>
        <end position="159"/>
    </location>
</feature>
<evidence type="ECO:0000256" key="12">
    <source>
        <dbReference type="ARBA" id="ARBA00023224"/>
    </source>
</evidence>
<evidence type="ECO:0000256" key="11">
    <source>
        <dbReference type="ARBA" id="ARBA00023180"/>
    </source>
</evidence>
<feature type="transmembrane region" description="Helical" evidence="13">
    <location>
        <begin position="193"/>
        <end position="221"/>
    </location>
</feature>
<keyword evidence="3" id="KW-0716">Sensory transduction</keyword>
<keyword evidence="4 13" id="KW-0812">Transmembrane</keyword>
<evidence type="ECO:0000256" key="9">
    <source>
        <dbReference type="ARBA" id="ARBA00023157"/>
    </source>
</evidence>
<evidence type="ECO:0000256" key="5">
    <source>
        <dbReference type="ARBA" id="ARBA00022725"/>
    </source>
</evidence>
<evidence type="ECO:0000256" key="8">
    <source>
        <dbReference type="ARBA" id="ARBA00023136"/>
    </source>
</evidence>
<dbReference type="GO" id="GO:0005549">
    <property type="term" value="F:odorant binding"/>
    <property type="evidence" value="ECO:0007669"/>
    <property type="project" value="TreeGrafter"/>
</dbReference>
<evidence type="ECO:0000256" key="4">
    <source>
        <dbReference type="ARBA" id="ARBA00022692"/>
    </source>
</evidence>
<keyword evidence="5" id="KW-0552">Olfaction</keyword>
<keyword evidence="12" id="KW-0807">Transducer</keyword>
<reference evidence="16" key="1">
    <citation type="submission" date="2024-04" db="EMBL/GenBank/DDBJ databases">
        <title>Salinicola lusitanus LLJ914,a marine bacterium isolated from the Okinawa Trough.</title>
        <authorList>
            <person name="Li J."/>
        </authorList>
    </citation>
    <scope>NUCLEOTIDE SEQUENCE [LARGE SCALE GENOMIC DNA]</scope>
</reference>
<evidence type="ECO:0000313" key="16">
    <source>
        <dbReference type="Proteomes" id="UP001460270"/>
    </source>
</evidence>
<dbReference type="SUPFAM" id="SSF81321">
    <property type="entry name" value="Family A G protein-coupled receptor-like"/>
    <property type="match status" value="1"/>
</dbReference>
<evidence type="ECO:0000256" key="13">
    <source>
        <dbReference type="SAM" id="Phobius"/>
    </source>
</evidence>
<protein>
    <recommendedName>
        <fullName evidence="14">G-protein coupled receptors family 1 profile domain-containing protein</fullName>
    </recommendedName>
</protein>
<dbReference type="InterPro" id="IPR052921">
    <property type="entry name" value="GPCR1_Superfamily_Member"/>
</dbReference>
<keyword evidence="10" id="KW-0675">Receptor</keyword>